<dbReference type="Gene3D" id="3.40.630.30">
    <property type="match status" value="1"/>
</dbReference>
<name>A0A370I8E8_9NOCA</name>
<dbReference type="InterPro" id="IPR000182">
    <property type="entry name" value="GNAT_dom"/>
</dbReference>
<dbReference type="Pfam" id="PF13302">
    <property type="entry name" value="Acetyltransf_3"/>
    <property type="match status" value="1"/>
</dbReference>
<dbReference type="AlphaFoldDB" id="A0A370I8E8"/>
<sequence>MTNNASEPALPETIALCGNEIHLREWGDADIPAMVELFDENEVGRWTPLRSPFDEIEARNYLDRSRALRADGVAIQLAITTDARTPLGEILLFRTGSDAELAYAVGAAHRGRGLAASAVRLLTDYAYRELGTRHVLLRINSANAASVAVARATGFELTDDPVTVRGRSGPLRTWCHRVPQP</sequence>
<organism evidence="2 3">
    <name type="scientific">Nocardia pseudobrasiliensis</name>
    <dbReference type="NCBI Taxonomy" id="45979"/>
    <lineage>
        <taxon>Bacteria</taxon>
        <taxon>Bacillati</taxon>
        <taxon>Actinomycetota</taxon>
        <taxon>Actinomycetes</taxon>
        <taxon>Mycobacteriales</taxon>
        <taxon>Nocardiaceae</taxon>
        <taxon>Nocardia</taxon>
    </lineage>
</organism>
<dbReference type="EMBL" id="QQBC01000003">
    <property type="protein sequence ID" value="RDI66982.1"/>
    <property type="molecule type" value="Genomic_DNA"/>
</dbReference>
<reference evidence="2 3" key="1">
    <citation type="submission" date="2018-07" db="EMBL/GenBank/DDBJ databases">
        <title>Genomic Encyclopedia of Type Strains, Phase IV (KMG-IV): sequencing the most valuable type-strain genomes for metagenomic binning, comparative biology and taxonomic classification.</title>
        <authorList>
            <person name="Goeker M."/>
        </authorList>
    </citation>
    <scope>NUCLEOTIDE SEQUENCE [LARGE SCALE GENOMIC DNA]</scope>
    <source>
        <strain evidence="2 3">DSM 44290</strain>
    </source>
</reference>
<evidence type="ECO:0000259" key="1">
    <source>
        <dbReference type="PROSITE" id="PS51186"/>
    </source>
</evidence>
<evidence type="ECO:0000313" key="2">
    <source>
        <dbReference type="EMBL" id="RDI66982.1"/>
    </source>
</evidence>
<dbReference type="GO" id="GO:0016747">
    <property type="term" value="F:acyltransferase activity, transferring groups other than amino-acyl groups"/>
    <property type="evidence" value="ECO:0007669"/>
    <property type="project" value="InterPro"/>
</dbReference>
<accession>A0A370I8E8</accession>
<proteinExistence type="predicted"/>
<dbReference type="RefSeq" id="WP_068004988.1">
    <property type="nucleotide sequence ID" value="NZ_QQBC01000003.1"/>
</dbReference>
<dbReference type="SUPFAM" id="SSF55729">
    <property type="entry name" value="Acyl-CoA N-acyltransferases (Nat)"/>
    <property type="match status" value="1"/>
</dbReference>
<keyword evidence="3" id="KW-1185">Reference proteome</keyword>
<dbReference type="PROSITE" id="PS51186">
    <property type="entry name" value="GNAT"/>
    <property type="match status" value="1"/>
</dbReference>
<protein>
    <submittedName>
        <fullName evidence="2">RimJ/RimL family protein N-acetyltransferase</fullName>
    </submittedName>
</protein>
<dbReference type="Proteomes" id="UP000254869">
    <property type="component" value="Unassembled WGS sequence"/>
</dbReference>
<dbReference type="STRING" id="1210086.GCA_001613105_06038"/>
<dbReference type="PANTHER" id="PTHR43792">
    <property type="entry name" value="GNAT FAMILY, PUTATIVE (AFU_ORTHOLOGUE AFUA_3G00765)-RELATED-RELATED"/>
    <property type="match status" value="1"/>
</dbReference>
<gene>
    <name evidence="2" type="ORF">DFR76_10353</name>
</gene>
<keyword evidence="2" id="KW-0808">Transferase</keyword>
<comment type="caution">
    <text evidence="2">The sequence shown here is derived from an EMBL/GenBank/DDBJ whole genome shotgun (WGS) entry which is preliminary data.</text>
</comment>
<dbReference type="InterPro" id="IPR051531">
    <property type="entry name" value="N-acetyltransferase"/>
</dbReference>
<dbReference type="PANTHER" id="PTHR43792:SF16">
    <property type="entry name" value="N-ACETYLTRANSFERASE DOMAIN-CONTAINING PROTEIN"/>
    <property type="match status" value="1"/>
</dbReference>
<feature type="domain" description="N-acetyltransferase" evidence="1">
    <location>
        <begin position="21"/>
        <end position="181"/>
    </location>
</feature>
<dbReference type="InterPro" id="IPR016181">
    <property type="entry name" value="Acyl_CoA_acyltransferase"/>
</dbReference>
<evidence type="ECO:0000313" key="3">
    <source>
        <dbReference type="Proteomes" id="UP000254869"/>
    </source>
</evidence>